<dbReference type="PANTHER" id="PTHR11439">
    <property type="entry name" value="GAG-POL-RELATED RETROTRANSPOSON"/>
    <property type="match status" value="1"/>
</dbReference>
<dbReference type="Proteomes" id="UP000441208">
    <property type="component" value="Unassembled WGS sequence"/>
</dbReference>
<evidence type="ECO:0000313" key="16">
    <source>
        <dbReference type="Proteomes" id="UP000460718"/>
    </source>
</evidence>
<dbReference type="EMBL" id="QXGD01000120">
    <property type="protein sequence ID" value="KAE9252035.1"/>
    <property type="molecule type" value="Genomic_DNA"/>
</dbReference>
<organism evidence="9 12">
    <name type="scientific">Phytophthora fragariae</name>
    <dbReference type="NCBI Taxonomy" id="53985"/>
    <lineage>
        <taxon>Eukaryota</taxon>
        <taxon>Sar</taxon>
        <taxon>Stramenopiles</taxon>
        <taxon>Oomycota</taxon>
        <taxon>Peronosporomycetes</taxon>
        <taxon>Peronosporales</taxon>
        <taxon>Peronosporaceae</taxon>
        <taxon>Phytophthora</taxon>
    </lineage>
</organism>
<keyword evidence="11" id="KW-1185">Reference proteome</keyword>
<evidence type="ECO:0000313" key="7">
    <source>
        <dbReference type="EMBL" id="KAE9230404.1"/>
    </source>
</evidence>
<evidence type="ECO:0000313" key="8">
    <source>
        <dbReference type="EMBL" id="KAE9252035.1"/>
    </source>
</evidence>
<dbReference type="Proteomes" id="UP000429523">
    <property type="component" value="Unassembled WGS sequence"/>
</dbReference>
<dbReference type="Proteomes" id="UP000440367">
    <property type="component" value="Unassembled WGS sequence"/>
</dbReference>
<reference evidence="10 11" key="1">
    <citation type="submission" date="2018-08" db="EMBL/GenBank/DDBJ databases">
        <title>Genomic investigation of the strawberry pathogen Phytophthora fragariae indicates pathogenicity is determined by transcriptional variation in three key races.</title>
        <authorList>
            <person name="Adams T.M."/>
            <person name="Armitage A.D."/>
            <person name="Sobczyk M.K."/>
            <person name="Bates H.J."/>
            <person name="Dunwell J.M."/>
            <person name="Nellist C.F."/>
            <person name="Harrison R.J."/>
        </authorList>
    </citation>
    <scope>NUCLEOTIDE SEQUENCE [LARGE SCALE GENOMIC DNA]</scope>
    <source>
        <strain evidence="9 12">A4</strain>
        <strain evidence="8 13">BC-1</strain>
        <strain evidence="6 17">BC-23</strain>
        <strain evidence="7 11">NOV-27</strain>
        <strain evidence="5 14">NOV-5</strain>
        <strain evidence="4 15">NOV-71</strain>
        <strain evidence="1 10">NOV-9</strain>
        <strain evidence="3 18">ONT-3</strain>
        <strain evidence="2 16">SCRP245</strain>
    </source>
</reference>
<evidence type="ECO:0000313" key="6">
    <source>
        <dbReference type="EMBL" id="KAE9211253.1"/>
    </source>
</evidence>
<dbReference type="PANTHER" id="PTHR11439:SF440">
    <property type="entry name" value="INTEGRASE CATALYTIC DOMAIN-CONTAINING PROTEIN"/>
    <property type="match status" value="1"/>
</dbReference>
<evidence type="ECO:0000313" key="18">
    <source>
        <dbReference type="Proteomes" id="UP000488956"/>
    </source>
</evidence>
<name>A0A6A4EMQ0_9STRA</name>
<evidence type="ECO:0000313" key="3">
    <source>
        <dbReference type="EMBL" id="KAE9132663.1"/>
    </source>
</evidence>
<evidence type="ECO:0000313" key="4">
    <source>
        <dbReference type="EMBL" id="KAE9133373.1"/>
    </source>
</evidence>
<evidence type="ECO:0000313" key="15">
    <source>
        <dbReference type="Proteomes" id="UP000441208"/>
    </source>
</evidence>
<evidence type="ECO:0000313" key="9">
    <source>
        <dbReference type="EMBL" id="KAE9325065.1"/>
    </source>
</evidence>
<dbReference type="OrthoDB" id="123721at2759"/>
<gene>
    <name evidence="9" type="ORF">PF001_g3133</name>
    <name evidence="8" type="ORF">PF002_g4015</name>
    <name evidence="6" type="ORF">PF004_g15982</name>
    <name evidence="7" type="ORF">PF005_g3499</name>
    <name evidence="5" type="ORF">PF006_g3053</name>
    <name evidence="4" type="ORF">PF007_g3394</name>
    <name evidence="1" type="ORF">PF009_g3844</name>
    <name evidence="3" type="ORF">PF010_g3102</name>
    <name evidence="2" type="ORF">PF011_g2914</name>
</gene>
<dbReference type="EMBL" id="QXGC01001102">
    <property type="protein sequence ID" value="KAE9211253.1"/>
    <property type="molecule type" value="Genomic_DNA"/>
</dbReference>
<protein>
    <recommendedName>
        <fullName evidence="19">RNase H type-1 domain-containing protein</fullName>
    </recommendedName>
</protein>
<dbReference type="EMBL" id="QXGE01000096">
    <property type="protein sequence ID" value="KAE9325065.1"/>
    <property type="molecule type" value="Genomic_DNA"/>
</dbReference>
<accession>A0A6A4EMQ0</accession>
<dbReference type="Proteomes" id="UP000460718">
    <property type="component" value="Unassembled WGS sequence"/>
</dbReference>
<evidence type="ECO:0000313" key="1">
    <source>
        <dbReference type="EMBL" id="KAE8946545.1"/>
    </source>
</evidence>
<proteinExistence type="predicted"/>
<evidence type="ECO:0000313" key="5">
    <source>
        <dbReference type="EMBL" id="KAE9152763.1"/>
    </source>
</evidence>
<dbReference type="Proteomes" id="UP000476176">
    <property type="component" value="Unassembled WGS sequence"/>
</dbReference>
<sequence>MKGCNSGAALRLEGFSGADFAADKTDRKSVTGSAVLIDGMPILWVCKKQSGVALSTMEAEFTAASHICRELLGFRPLLLAIRLPVLEPMPLMVDNQAAIKQLRSESTSASAKHIEICIKFVNPYTHQGVLDPVYVEWRLQLADLLTKPLLAPRLSELRDLLYLSDPKKDRFGDAAEEEC</sequence>
<evidence type="ECO:0000313" key="14">
    <source>
        <dbReference type="Proteomes" id="UP000440732"/>
    </source>
</evidence>
<dbReference type="Proteomes" id="UP000437068">
    <property type="component" value="Unassembled WGS sequence"/>
</dbReference>
<dbReference type="EMBL" id="QXFX01000092">
    <property type="protein sequence ID" value="KAE9132663.1"/>
    <property type="molecule type" value="Genomic_DNA"/>
</dbReference>
<dbReference type="EMBL" id="QXGB01000103">
    <property type="protein sequence ID" value="KAE9230404.1"/>
    <property type="molecule type" value="Genomic_DNA"/>
</dbReference>
<dbReference type="AlphaFoldDB" id="A0A6A4EMQ0"/>
<dbReference type="Proteomes" id="UP000433483">
    <property type="component" value="Unassembled WGS sequence"/>
</dbReference>
<dbReference type="Proteomes" id="UP000440732">
    <property type="component" value="Unassembled WGS sequence"/>
</dbReference>
<evidence type="ECO:0000313" key="10">
    <source>
        <dbReference type="Proteomes" id="UP000429523"/>
    </source>
</evidence>
<evidence type="ECO:0008006" key="19">
    <source>
        <dbReference type="Google" id="ProtNLM"/>
    </source>
</evidence>
<dbReference type="CDD" id="cd09272">
    <property type="entry name" value="RNase_HI_RT_Ty1"/>
    <property type="match status" value="1"/>
</dbReference>
<evidence type="ECO:0000313" key="11">
    <source>
        <dbReference type="Proteomes" id="UP000433483"/>
    </source>
</evidence>
<dbReference type="Proteomes" id="UP000488956">
    <property type="component" value="Unassembled WGS sequence"/>
</dbReference>
<evidence type="ECO:0000313" key="2">
    <source>
        <dbReference type="EMBL" id="KAE9025721.1"/>
    </source>
</evidence>
<evidence type="ECO:0000313" key="12">
    <source>
        <dbReference type="Proteomes" id="UP000437068"/>
    </source>
</evidence>
<comment type="caution">
    <text evidence="9">The sequence shown here is derived from an EMBL/GenBank/DDBJ whole genome shotgun (WGS) entry which is preliminary data.</text>
</comment>
<dbReference type="EMBL" id="QXGF01000113">
    <property type="protein sequence ID" value="KAE8946545.1"/>
    <property type="molecule type" value="Genomic_DNA"/>
</dbReference>
<evidence type="ECO:0000313" key="17">
    <source>
        <dbReference type="Proteomes" id="UP000476176"/>
    </source>
</evidence>
<dbReference type="EMBL" id="QXFW01000091">
    <property type="protein sequence ID" value="KAE9025721.1"/>
    <property type="molecule type" value="Genomic_DNA"/>
</dbReference>
<evidence type="ECO:0000313" key="13">
    <source>
        <dbReference type="Proteomes" id="UP000440367"/>
    </source>
</evidence>
<dbReference type="EMBL" id="QXGA01000093">
    <property type="protein sequence ID" value="KAE9152763.1"/>
    <property type="molecule type" value="Genomic_DNA"/>
</dbReference>
<dbReference type="EMBL" id="QXFZ01000099">
    <property type="protein sequence ID" value="KAE9133373.1"/>
    <property type="molecule type" value="Genomic_DNA"/>
</dbReference>